<accession>A0A7X4LK02</accession>
<dbReference type="RefSeq" id="WP_161154488.1">
    <property type="nucleotide sequence ID" value="NZ_WEKT01000011.1"/>
</dbReference>
<dbReference type="EMBL" id="WEKT01000011">
    <property type="protein sequence ID" value="MZI93185.1"/>
    <property type="molecule type" value="Genomic_DNA"/>
</dbReference>
<dbReference type="Proteomes" id="UP000462621">
    <property type="component" value="Unassembled WGS sequence"/>
</dbReference>
<keyword evidence="1" id="KW-0238">DNA-binding</keyword>
<comment type="caution">
    <text evidence="1">The sequence shown here is derived from an EMBL/GenBank/DDBJ whole genome shotgun (WGS) entry which is preliminary data.</text>
</comment>
<protein>
    <submittedName>
        <fullName evidence="1">MmcQ/YjbR family DNA-binding protein</fullName>
    </submittedName>
</protein>
<dbReference type="InterPro" id="IPR007351">
    <property type="entry name" value="YjbR"/>
</dbReference>
<dbReference type="SUPFAM" id="SSF142906">
    <property type="entry name" value="YjbR-like"/>
    <property type="match status" value="1"/>
</dbReference>
<reference evidence="1 2" key="1">
    <citation type="submission" date="2019-10" db="EMBL/GenBank/DDBJ databases">
        <title>Vibrio sp. nov. isolated from a shrimp pond.</title>
        <authorList>
            <person name="Gomez-Gil B."/>
            <person name="Enciso-Ibarra J."/>
            <person name="Enciso-Ibarra K."/>
            <person name="Bolan-Mejia C."/>
        </authorList>
    </citation>
    <scope>NUCLEOTIDE SEQUENCE [LARGE SCALE GENOMIC DNA]</scope>
    <source>
        <strain evidence="1 2">CAIM 722</strain>
    </source>
</reference>
<dbReference type="InterPro" id="IPR038056">
    <property type="entry name" value="YjbR-like_sf"/>
</dbReference>
<dbReference type="GO" id="GO:0003677">
    <property type="term" value="F:DNA binding"/>
    <property type="evidence" value="ECO:0007669"/>
    <property type="project" value="UniProtKB-KW"/>
</dbReference>
<dbReference type="AlphaFoldDB" id="A0A7X4LK02"/>
<evidence type="ECO:0000313" key="1">
    <source>
        <dbReference type="EMBL" id="MZI93185.1"/>
    </source>
</evidence>
<keyword evidence="2" id="KW-1185">Reference proteome</keyword>
<name>A0A7X4LK02_9VIBR</name>
<dbReference type="Pfam" id="PF04237">
    <property type="entry name" value="YjbR"/>
    <property type="match status" value="1"/>
</dbReference>
<dbReference type="Gene3D" id="3.90.1150.30">
    <property type="match status" value="1"/>
</dbReference>
<evidence type="ECO:0000313" key="2">
    <source>
        <dbReference type="Proteomes" id="UP000462621"/>
    </source>
</evidence>
<organism evidence="1 2">
    <name type="scientific">Vibrio eleionomae</name>
    <dbReference type="NCBI Taxonomy" id="2653505"/>
    <lineage>
        <taxon>Bacteria</taxon>
        <taxon>Pseudomonadati</taxon>
        <taxon>Pseudomonadota</taxon>
        <taxon>Gammaproteobacteria</taxon>
        <taxon>Vibrionales</taxon>
        <taxon>Vibrionaceae</taxon>
        <taxon>Vibrio</taxon>
    </lineage>
</organism>
<proteinExistence type="predicted"/>
<sequence length="123" mass="13967">MDHKEFNQFCSSLRATTHVVQWGGSDVWKVGGKVFAIGTKSKNGAPAFTFKTSDLNFEFLRESEGYIPAPYFASRGMKWIQQVGNSEKLNEELKYYLSESYRIVSQSLSKRKQKELGLITAKS</sequence>
<dbReference type="PANTHER" id="PTHR35145:SF1">
    <property type="entry name" value="CYTOPLASMIC PROTEIN"/>
    <property type="match status" value="1"/>
</dbReference>
<dbReference type="PANTHER" id="PTHR35145">
    <property type="entry name" value="CYTOPLASMIC PROTEIN-RELATED"/>
    <property type="match status" value="1"/>
</dbReference>
<dbReference type="InterPro" id="IPR058532">
    <property type="entry name" value="YjbR/MT2646/Rv2570-like"/>
</dbReference>
<gene>
    <name evidence="1" type="ORF">F9817_08245</name>
</gene>